<dbReference type="AlphaFoldDB" id="A0ABC8UCE0"/>
<gene>
    <name evidence="3" type="ORF">ILEXP_LOCUS47565</name>
    <name evidence="4" type="ORF">ILEXP_LOCUS54844</name>
    <name evidence="2" type="ORF">ILEXP_LOCUS8888</name>
</gene>
<keyword evidence="1" id="KW-0732">Signal</keyword>
<name>A0ABC8UCE0_9AQUA</name>
<reference evidence="3 5" key="1">
    <citation type="submission" date="2024-02" db="EMBL/GenBank/DDBJ databases">
        <authorList>
            <person name="Vignale AGUSTIN F."/>
            <person name="Sosa J E."/>
            <person name="Modenutti C."/>
        </authorList>
    </citation>
    <scope>NUCLEOTIDE SEQUENCE [LARGE SCALE GENOMIC DNA]</scope>
</reference>
<dbReference type="Proteomes" id="UP001642360">
    <property type="component" value="Unassembled WGS sequence"/>
</dbReference>
<feature type="signal peptide" evidence="1">
    <location>
        <begin position="1"/>
        <end position="17"/>
    </location>
</feature>
<feature type="chain" id="PRO_5044721026" description="Pollen Ole e 1 allergen and extensin family protein" evidence="1">
    <location>
        <begin position="18"/>
        <end position="174"/>
    </location>
</feature>
<evidence type="ECO:0000313" key="4">
    <source>
        <dbReference type="EMBL" id="CAK9184509.1"/>
    </source>
</evidence>
<evidence type="ECO:0000256" key="1">
    <source>
        <dbReference type="SAM" id="SignalP"/>
    </source>
</evidence>
<protein>
    <recommendedName>
        <fullName evidence="6">Pollen Ole e 1 allergen and extensin family protein</fullName>
    </recommendedName>
</protein>
<evidence type="ECO:0008006" key="6">
    <source>
        <dbReference type="Google" id="ProtNLM"/>
    </source>
</evidence>
<accession>A0ABC8UCE0</accession>
<evidence type="ECO:0000313" key="3">
    <source>
        <dbReference type="EMBL" id="CAK9177645.1"/>
    </source>
</evidence>
<proteinExistence type="predicted"/>
<comment type="caution">
    <text evidence="3">The sequence shown here is derived from an EMBL/GenBank/DDBJ whole genome shotgun (WGS) entry which is preliminary data.</text>
</comment>
<dbReference type="EMBL" id="CAUOFW020008994">
    <property type="protein sequence ID" value="CAK9184509.1"/>
    <property type="molecule type" value="Genomic_DNA"/>
</dbReference>
<dbReference type="EMBL" id="CAUOFW020007113">
    <property type="protein sequence ID" value="CAK9177645.1"/>
    <property type="molecule type" value="Genomic_DNA"/>
</dbReference>
<dbReference type="EMBL" id="CAUOFW020001125">
    <property type="protein sequence ID" value="CAK9141311.1"/>
    <property type="molecule type" value="Genomic_DNA"/>
</dbReference>
<sequence length="174" mass="18728">MALFKVIIAIFFTLALANFQLSSCHVLKGSVTCLDCDGHFDLSGIKVQVKCGQRTRLAMATTEADGSFQTDLPVESPTSPASFDCLARILGGPNQLYTSRKDMVTTIVKSQESDQSCTISKPLSFYASCPKDGKCAAKGSEFGSSKTIDLPLPKEWGMAPSSYYIPFLPIIGIP</sequence>
<organism evidence="3 5">
    <name type="scientific">Ilex paraguariensis</name>
    <name type="common">yerba mate</name>
    <dbReference type="NCBI Taxonomy" id="185542"/>
    <lineage>
        <taxon>Eukaryota</taxon>
        <taxon>Viridiplantae</taxon>
        <taxon>Streptophyta</taxon>
        <taxon>Embryophyta</taxon>
        <taxon>Tracheophyta</taxon>
        <taxon>Spermatophyta</taxon>
        <taxon>Magnoliopsida</taxon>
        <taxon>eudicotyledons</taxon>
        <taxon>Gunneridae</taxon>
        <taxon>Pentapetalae</taxon>
        <taxon>asterids</taxon>
        <taxon>campanulids</taxon>
        <taxon>Aquifoliales</taxon>
        <taxon>Aquifoliaceae</taxon>
        <taxon>Ilex</taxon>
    </lineage>
</organism>
<keyword evidence="5" id="KW-1185">Reference proteome</keyword>
<evidence type="ECO:0000313" key="5">
    <source>
        <dbReference type="Proteomes" id="UP001642360"/>
    </source>
</evidence>
<evidence type="ECO:0000313" key="2">
    <source>
        <dbReference type="EMBL" id="CAK9141311.1"/>
    </source>
</evidence>